<dbReference type="SUPFAM" id="SSF103473">
    <property type="entry name" value="MFS general substrate transporter"/>
    <property type="match status" value="1"/>
</dbReference>
<evidence type="ECO:0000256" key="7">
    <source>
        <dbReference type="SAM" id="Phobius"/>
    </source>
</evidence>
<keyword evidence="9" id="KW-1185">Reference proteome</keyword>
<comment type="caution">
    <text evidence="8">The sequence shown here is derived from an EMBL/GenBank/DDBJ whole genome shotgun (WGS) entry which is preliminary data.</text>
</comment>
<accession>W9Z1X0</accession>
<evidence type="ECO:0000256" key="5">
    <source>
        <dbReference type="ARBA" id="ARBA00023136"/>
    </source>
</evidence>
<dbReference type="STRING" id="1182541.W9Z1X0"/>
<feature type="transmembrane region" description="Helical" evidence="7">
    <location>
        <begin position="173"/>
        <end position="195"/>
    </location>
</feature>
<dbReference type="eggNOG" id="KOG2533">
    <property type="taxonomic scope" value="Eukaryota"/>
</dbReference>
<dbReference type="FunFam" id="1.20.1250.20:FF:000065">
    <property type="entry name" value="Putative MFS pantothenate transporter"/>
    <property type="match status" value="1"/>
</dbReference>
<keyword evidence="2" id="KW-0813">Transport</keyword>
<dbReference type="AlphaFoldDB" id="W9Z1X0"/>
<dbReference type="OrthoDB" id="3639251at2759"/>
<feature type="transmembrane region" description="Helical" evidence="7">
    <location>
        <begin position="341"/>
        <end position="363"/>
    </location>
</feature>
<feature type="transmembrane region" description="Helical" evidence="7">
    <location>
        <begin position="434"/>
        <end position="455"/>
    </location>
</feature>
<dbReference type="EMBL" id="AMWN01000004">
    <property type="protein sequence ID" value="EXJ88504.1"/>
    <property type="molecule type" value="Genomic_DNA"/>
</dbReference>
<dbReference type="GO" id="GO:0022857">
    <property type="term" value="F:transmembrane transporter activity"/>
    <property type="evidence" value="ECO:0007669"/>
    <property type="project" value="InterPro"/>
</dbReference>
<evidence type="ECO:0008006" key="10">
    <source>
        <dbReference type="Google" id="ProtNLM"/>
    </source>
</evidence>
<evidence type="ECO:0000256" key="3">
    <source>
        <dbReference type="ARBA" id="ARBA00022692"/>
    </source>
</evidence>
<evidence type="ECO:0000313" key="9">
    <source>
        <dbReference type="Proteomes" id="UP000019484"/>
    </source>
</evidence>
<comment type="similarity">
    <text evidence="6">Belongs to the major facilitator superfamily. Allantoate permease family.</text>
</comment>
<dbReference type="GeneID" id="19160309"/>
<keyword evidence="5 7" id="KW-0472">Membrane</keyword>
<feature type="transmembrane region" description="Helical" evidence="7">
    <location>
        <begin position="315"/>
        <end position="334"/>
    </location>
</feature>
<feature type="transmembrane region" description="Helical" evidence="7">
    <location>
        <begin position="137"/>
        <end position="161"/>
    </location>
</feature>
<dbReference type="RefSeq" id="XP_007724510.1">
    <property type="nucleotide sequence ID" value="XM_007726320.1"/>
</dbReference>
<dbReference type="InterPro" id="IPR036259">
    <property type="entry name" value="MFS_trans_sf"/>
</dbReference>
<comment type="subcellular location">
    <subcellularLocation>
        <location evidence="1">Membrane</location>
        <topology evidence="1">Multi-pass membrane protein</topology>
    </subcellularLocation>
</comment>
<evidence type="ECO:0000256" key="2">
    <source>
        <dbReference type="ARBA" id="ARBA00022448"/>
    </source>
</evidence>
<dbReference type="Gene3D" id="1.20.1250.20">
    <property type="entry name" value="MFS general substrate transporter like domains"/>
    <property type="match status" value="1"/>
</dbReference>
<dbReference type="HOGENOM" id="CLU_001265_4_2_1"/>
<evidence type="ECO:0000256" key="4">
    <source>
        <dbReference type="ARBA" id="ARBA00022989"/>
    </source>
</evidence>
<feature type="transmembrane region" description="Helical" evidence="7">
    <location>
        <begin position="401"/>
        <end position="422"/>
    </location>
</feature>
<feature type="transmembrane region" description="Helical" evidence="7">
    <location>
        <begin position="207"/>
        <end position="229"/>
    </location>
</feature>
<dbReference type="InterPro" id="IPR011701">
    <property type="entry name" value="MFS"/>
</dbReference>
<evidence type="ECO:0000256" key="1">
    <source>
        <dbReference type="ARBA" id="ARBA00004141"/>
    </source>
</evidence>
<dbReference type="PANTHER" id="PTHR43791">
    <property type="entry name" value="PERMEASE-RELATED"/>
    <property type="match status" value="1"/>
</dbReference>
<dbReference type="PANTHER" id="PTHR43791:SF28">
    <property type="entry name" value="MAJOR FACILITATOR SUPERFAMILY (MFS) PROFILE DOMAIN-CONTAINING PROTEIN"/>
    <property type="match status" value="1"/>
</dbReference>
<feature type="transmembrane region" description="Helical" evidence="7">
    <location>
        <begin position="84"/>
        <end position="105"/>
    </location>
</feature>
<proteinExistence type="inferred from homology"/>
<sequence length="459" mass="51946">MAYSDEDPNPKTFWQIIKFVFDWYPAAYPAEEKRFLRKLDCSILIYACLTSTSTHFGSDSSNISNAYVSGMKEDLGLYGNELNYFNICYYTTMVVFQIPLVFLLSRPLGARYGFAILSVLWGVVTFCQSAVTNVDQLYALRALVGLFEAPTFAATHVVLAGSWYRKPELFKRAGVWFISQSLGQMFSGYLQAAAYTNLDGVHGMAGWRWLFIIDGVITIPIAVLGFLVWPGIPQSRKVFYFKDAEIELGKRRMLEYKAKAPGKVDWAMLKRVISSWHWWVFVPCFIFTVEALYPTLYMNLWLKADGYSVEQVNNYPTIASAVGIVASWLGTTLAGGVIEPWIMFAIGCTSSIFGAIVMTVWNVPKAFKFFSWCIMGVFTMLSPIIWSTVNVVLKGDAEKRSIVIASMMTFGYAFYIWVPLLLYATVDAPQWKKGWPACIAFSVVMFLLFVVATLLHRRE</sequence>
<organism evidence="8 9">
    <name type="scientific">Capronia coronata CBS 617.96</name>
    <dbReference type="NCBI Taxonomy" id="1182541"/>
    <lineage>
        <taxon>Eukaryota</taxon>
        <taxon>Fungi</taxon>
        <taxon>Dikarya</taxon>
        <taxon>Ascomycota</taxon>
        <taxon>Pezizomycotina</taxon>
        <taxon>Eurotiomycetes</taxon>
        <taxon>Chaetothyriomycetidae</taxon>
        <taxon>Chaetothyriales</taxon>
        <taxon>Herpotrichiellaceae</taxon>
        <taxon>Capronia</taxon>
    </lineage>
</organism>
<protein>
    <recommendedName>
        <fullName evidence="10">Major facilitator superfamily (MFS) profile domain-containing protein</fullName>
    </recommendedName>
</protein>
<dbReference type="Proteomes" id="UP000019484">
    <property type="component" value="Unassembled WGS sequence"/>
</dbReference>
<dbReference type="Pfam" id="PF07690">
    <property type="entry name" value="MFS_1"/>
    <property type="match status" value="1"/>
</dbReference>
<gene>
    <name evidence="8" type="ORF">A1O1_05434</name>
</gene>
<feature type="transmembrane region" description="Helical" evidence="7">
    <location>
        <begin position="369"/>
        <end position="389"/>
    </location>
</feature>
<evidence type="ECO:0000313" key="8">
    <source>
        <dbReference type="EMBL" id="EXJ88504.1"/>
    </source>
</evidence>
<keyword evidence="3 7" id="KW-0812">Transmembrane</keyword>
<name>W9Z1X0_9EURO</name>
<evidence type="ECO:0000256" key="6">
    <source>
        <dbReference type="ARBA" id="ARBA00037968"/>
    </source>
</evidence>
<feature type="transmembrane region" description="Helical" evidence="7">
    <location>
        <begin position="276"/>
        <end position="295"/>
    </location>
</feature>
<feature type="transmembrane region" description="Helical" evidence="7">
    <location>
        <begin position="112"/>
        <end position="131"/>
    </location>
</feature>
<keyword evidence="4 7" id="KW-1133">Transmembrane helix</keyword>
<dbReference type="GO" id="GO:0016020">
    <property type="term" value="C:membrane"/>
    <property type="evidence" value="ECO:0007669"/>
    <property type="project" value="UniProtKB-SubCell"/>
</dbReference>
<reference evidence="8 9" key="1">
    <citation type="submission" date="2013-03" db="EMBL/GenBank/DDBJ databases">
        <title>The Genome Sequence of Capronia coronata CBS 617.96.</title>
        <authorList>
            <consortium name="The Broad Institute Genomics Platform"/>
            <person name="Cuomo C."/>
            <person name="de Hoog S."/>
            <person name="Gorbushina A."/>
            <person name="Walker B."/>
            <person name="Young S.K."/>
            <person name="Zeng Q."/>
            <person name="Gargeya S."/>
            <person name="Fitzgerald M."/>
            <person name="Haas B."/>
            <person name="Abouelleil A."/>
            <person name="Allen A.W."/>
            <person name="Alvarado L."/>
            <person name="Arachchi H.M."/>
            <person name="Berlin A.M."/>
            <person name="Chapman S.B."/>
            <person name="Gainer-Dewar J."/>
            <person name="Goldberg J."/>
            <person name="Griggs A."/>
            <person name="Gujja S."/>
            <person name="Hansen M."/>
            <person name="Howarth C."/>
            <person name="Imamovic A."/>
            <person name="Ireland A."/>
            <person name="Larimer J."/>
            <person name="McCowan C."/>
            <person name="Murphy C."/>
            <person name="Pearson M."/>
            <person name="Poon T.W."/>
            <person name="Priest M."/>
            <person name="Roberts A."/>
            <person name="Saif S."/>
            <person name="Shea T."/>
            <person name="Sisk P."/>
            <person name="Sykes S."/>
            <person name="Wortman J."/>
            <person name="Nusbaum C."/>
            <person name="Birren B."/>
        </authorList>
    </citation>
    <scope>NUCLEOTIDE SEQUENCE [LARGE SCALE GENOMIC DNA]</scope>
    <source>
        <strain evidence="8 9">CBS 617.96</strain>
    </source>
</reference>